<dbReference type="InterPro" id="IPR023013">
    <property type="entry name" value="AGPR_AS"/>
</dbReference>
<dbReference type="GO" id="GO:0051287">
    <property type="term" value="F:NAD binding"/>
    <property type="evidence" value="ECO:0007669"/>
    <property type="project" value="InterPro"/>
</dbReference>
<comment type="catalytic activity">
    <reaction evidence="6 7">
        <text>N-acetyl-L-glutamate 5-semialdehyde + phosphate + NADP(+) = N-acetyl-L-glutamyl 5-phosphate + NADPH + H(+)</text>
        <dbReference type="Rhea" id="RHEA:21588"/>
        <dbReference type="ChEBI" id="CHEBI:15378"/>
        <dbReference type="ChEBI" id="CHEBI:29123"/>
        <dbReference type="ChEBI" id="CHEBI:43474"/>
        <dbReference type="ChEBI" id="CHEBI:57783"/>
        <dbReference type="ChEBI" id="CHEBI:57936"/>
        <dbReference type="ChEBI" id="CHEBI:58349"/>
        <dbReference type="EC" id="1.2.1.38"/>
    </reaction>
</comment>
<dbReference type="InterPro" id="IPR050085">
    <property type="entry name" value="AGPR"/>
</dbReference>
<dbReference type="SUPFAM" id="SSF55347">
    <property type="entry name" value="Glyceraldehyde-3-phosphate dehydrogenase-like, C-terminal domain"/>
    <property type="match status" value="1"/>
</dbReference>
<keyword evidence="2 7" id="KW-0055">Arginine biosynthesis</keyword>
<dbReference type="GO" id="GO:0005737">
    <property type="term" value="C:cytoplasm"/>
    <property type="evidence" value="ECO:0007669"/>
    <property type="project" value="UniProtKB-SubCell"/>
</dbReference>
<dbReference type="Pfam" id="PF01118">
    <property type="entry name" value="Semialdhyde_dh"/>
    <property type="match status" value="1"/>
</dbReference>
<evidence type="ECO:0000259" key="9">
    <source>
        <dbReference type="SMART" id="SM00859"/>
    </source>
</evidence>
<dbReference type="PANTHER" id="PTHR32338:SF10">
    <property type="entry name" value="N-ACETYL-GAMMA-GLUTAMYL-PHOSPHATE REDUCTASE, CHLOROPLASTIC-RELATED"/>
    <property type="match status" value="1"/>
</dbReference>
<dbReference type="InterPro" id="IPR036291">
    <property type="entry name" value="NAD(P)-bd_dom_sf"/>
</dbReference>
<comment type="pathway">
    <text evidence="1 7">Amino-acid biosynthesis; L-arginine biosynthesis; N(2)-acetyl-L-ornithine from L-glutamate: step 3/4.</text>
</comment>
<dbReference type="InterPro" id="IPR058924">
    <property type="entry name" value="AGPR_dimerisation_dom"/>
</dbReference>
<dbReference type="NCBIfam" id="TIGR01850">
    <property type="entry name" value="argC"/>
    <property type="match status" value="1"/>
</dbReference>
<organism evidence="10 11">
    <name type="scientific">Clostridium oryzae</name>
    <dbReference type="NCBI Taxonomy" id="1450648"/>
    <lineage>
        <taxon>Bacteria</taxon>
        <taxon>Bacillati</taxon>
        <taxon>Bacillota</taxon>
        <taxon>Clostridia</taxon>
        <taxon>Eubacteriales</taxon>
        <taxon>Clostridiaceae</taxon>
        <taxon>Clostridium</taxon>
    </lineage>
</organism>
<comment type="similarity">
    <text evidence="7">Belongs to the NAGSA dehydrogenase family. Type 1 subfamily.</text>
</comment>
<dbReference type="STRING" id="1450648.CLORY_21640"/>
<evidence type="ECO:0000256" key="2">
    <source>
        <dbReference type="ARBA" id="ARBA00022571"/>
    </source>
</evidence>
<dbReference type="Pfam" id="PF22698">
    <property type="entry name" value="Semialdhyde_dhC_1"/>
    <property type="match status" value="1"/>
</dbReference>
<dbReference type="SUPFAM" id="SSF51735">
    <property type="entry name" value="NAD(P)-binding Rossmann-fold domains"/>
    <property type="match status" value="1"/>
</dbReference>
<feature type="domain" description="Semialdehyde dehydrogenase NAD-binding" evidence="9">
    <location>
        <begin position="3"/>
        <end position="143"/>
    </location>
</feature>
<keyword evidence="11" id="KW-1185">Reference proteome</keyword>
<comment type="subcellular location">
    <subcellularLocation>
        <location evidence="7">Cytoplasm</location>
    </subcellularLocation>
</comment>
<keyword evidence="3 7" id="KW-0028">Amino-acid biosynthesis</keyword>
<keyword evidence="4 7" id="KW-0521">NADP</keyword>
<dbReference type="PANTHER" id="PTHR32338">
    <property type="entry name" value="N-ACETYL-GAMMA-GLUTAMYL-PHOSPHATE REDUCTASE, CHLOROPLASTIC-RELATED-RELATED"/>
    <property type="match status" value="1"/>
</dbReference>
<evidence type="ECO:0000256" key="8">
    <source>
        <dbReference type="PROSITE-ProRule" id="PRU10010"/>
    </source>
</evidence>
<name>A0A1V4IPB9_9CLOT</name>
<dbReference type="EC" id="1.2.1.38" evidence="7"/>
<keyword evidence="5 7" id="KW-0560">Oxidoreductase</keyword>
<protein>
    <recommendedName>
        <fullName evidence="7">N-acetyl-gamma-glutamyl-phosphate reductase</fullName>
        <shortName evidence="7">AGPR</shortName>
        <ecNumber evidence="7">1.2.1.38</ecNumber>
    </recommendedName>
    <alternativeName>
        <fullName evidence="7">N-acetyl-glutamate semialdehyde dehydrogenase</fullName>
        <shortName evidence="7">NAGSA dehydrogenase</shortName>
    </alternativeName>
</protein>
<evidence type="ECO:0000256" key="4">
    <source>
        <dbReference type="ARBA" id="ARBA00022857"/>
    </source>
</evidence>
<dbReference type="InterPro" id="IPR000534">
    <property type="entry name" value="Semialdehyde_DH_NAD-bd"/>
</dbReference>
<dbReference type="RefSeq" id="WP_079424179.1">
    <property type="nucleotide sequence ID" value="NZ_MZGV01000020.1"/>
</dbReference>
<feature type="active site" evidence="7 8">
    <location>
        <position position="151"/>
    </location>
</feature>
<dbReference type="CDD" id="cd23934">
    <property type="entry name" value="AGPR_1_C"/>
    <property type="match status" value="1"/>
</dbReference>
<dbReference type="GO" id="GO:0003942">
    <property type="term" value="F:N-acetyl-gamma-glutamyl-phosphate reductase activity"/>
    <property type="evidence" value="ECO:0007669"/>
    <property type="project" value="UniProtKB-UniRule"/>
</dbReference>
<dbReference type="UniPathway" id="UPA00068">
    <property type="reaction ID" value="UER00108"/>
</dbReference>
<sequence>MIKAGIIGSTGYAGAMLTWLIYNHPMAEVEFLNAHSNAGSEYSDLYGNFQGFINEKTISMEQTEEKLKDIDVLFISMPHGKSFEIVPKALALGVKVIDLGADYRIKNANTYQQWYNVEHTQRQLLQRAVYGLPEINKAKIKEAELIANPGCYPTATILGLAPLVKNNLIDINSIIVDAKSGVSGAGRGTNVANLFCECNESVKAYGIGTHRHTPEIEQALGELSGKQVLINFTPHLIPMNRGILSTIYGSLFDKNINEQSLKDIYTEFYKDSPFVNLIDMPPETRNVKGTNNCRIYLKKDVRTGRIVVVSVIDNLVKGAAGQAIQNMNLMFSIDEKTGLKLIAQLP</sequence>
<comment type="caution">
    <text evidence="10">The sequence shown here is derived from an EMBL/GenBank/DDBJ whole genome shotgun (WGS) entry which is preliminary data.</text>
</comment>
<dbReference type="Gene3D" id="3.40.50.720">
    <property type="entry name" value="NAD(P)-binding Rossmann-like Domain"/>
    <property type="match status" value="1"/>
</dbReference>
<accession>A0A1V4IPB9</accession>
<keyword evidence="7" id="KW-0963">Cytoplasm</keyword>
<evidence type="ECO:0000256" key="5">
    <source>
        <dbReference type="ARBA" id="ARBA00023002"/>
    </source>
</evidence>
<dbReference type="EMBL" id="MZGV01000020">
    <property type="protein sequence ID" value="OPJ61664.1"/>
    <property type="molecule type" value="Genomic_DNA"/>
</dbReference>
<dbReference type="GO" id="GO:0070401">
    <property type="term" value="F:NADP+ binding"/>
    <property type="evidence" value="ECO:0007669"/>
    <property type="project" value="InterPro"/>
</dbReference>
<dbReference type="HAMAP" id="MF_00150">
    <property type="entry name" value="ArgC_type1"/>
    <property type="match status" value="1"/>
</dbReference>
<dbReference type="InterPro" id="IPR000706">
    <property type="entry name" value="AGPR_type-1"/>
</dbReference>
<dbReference type="OrthoDB" id="9801289at2"/>
<dbReference type="CDD" id="cd17895">
    <property type="entry name" value="AGPR_1_N"/>
    <property type="match status" value="1"/>
</dbReference>
<evidence type="ECO:0000313" key="10">
    <source>
        <dbReference type="EMBL" id="OPJ61664.1"/>
    </source>
</evidence>
<gene>
    <name evidence="7 10" type="primary">argC</name>
    <name evidence="10" type="ORF">CLORY_21640</name>
</gene>
<evidence type="ECO:0000313" key="11">
    <source>
        <dbReference type="Proteomes" id="UP000190080"/>
    </source>
</evidence>
<dbReference type="SMART" id="SM00859">
    <property type="entry name" value="Semialdhyde_dh"/>
    <property type="match status" value="1"/>
</dbReference>
<dbReference type="FunFam" id="3.30.360.10:FF:000014">
    <property type="entry name" value="N-acetyl-gamma-glutamyl-phosphate reductase"/>
    <property type="match status" value="1"/>
</dbReference>
<evidence type="ECO:0000256" key="3">
    <source>
        <dbReference type="ARBA" id="ARBA00022605"/>
    </source>
</evidence>
<comment type="function">
    <text evidence="7">Catalyzes the NADPH-dependent reduction of N-acetyl-5-glutamyl phosphate to yield N-acetyl-L-glutamate 5-semialdehyde.</text>
</comment>
<evidence type="ECO:0000256" key="7">
    <source>
        <dbReference type="HAMAP-Rule" id="MF_00150"/>
    </source>
</evidence>
<evidence type="ECO:0000256" key="1">
    <source>
        <dbReference type="ARBA" id="ARBA00004862"/>
    </source>
</evidence>
<dbReference type="Gene3D" id="3.30.360.10">
    <property type="entry name" value="Dihydrodipicolinate Reductase, domain 2"/>
    <property type="match status" value="1"/>
</dbReference>
<proteinExistence type="inferred from homology"/>
<dbReference type="PROSITE" id="PS01224">
    <property type="entry name" value="ARGC"/>
    <property type="match status" value="1"/>
</dbReference>
<dbReference type="Proteomes" id="UP000190080">
    <property type="component" value="Unassembled WGS sequence"/>
</dbReference>
<evidence type="ECO:0000256" key="6">
    <source>
        <dbReference type="ARBA" id="ARBA00050557"/>
    </source>
</evidence>
<reference evidence="10 11" key="1">
    <citation type="submission" date="2017-03" db="EMBL/GenBank/DDBJ databases">
        <title>Genome sequence of Clostridium oryzae DSM 28571.</title>
        <authorList>
            <person name="Poehlein A."/>
            <person name="Daniel R."/>
        </authorList>
    </citation>
    <scope>NUCLEOTIDE SEQUENCE [LARGE SCALE GENOMIC DNA]</scope>
    <source>
        <strain evidence="10 11">DSM 28571</strain>
    </source>
</reference>
<dbReference type="AlphaFoldDB" id="A0A1V4IPB9"/>
<dbReference type="GO" id="GO:0006526">
    <property type="term" value="P:L-arginine biosynthetic process"/>
    <property type="evidence" value="ECO:0007669"/>
    <property type="project" value="UniProtKB-UniRule"/>
</dbReference>